<keyword evidence="2" id="KW-0732">Signal</keyword>
<dbReference type="InterPro" id="IPR002901">
    <property type="entry name" value="MGlyc_endo_b_GlcNAc-like_dom"/>
</dbReference>
<gene>
    <name evidence="4" type="ORF">H9816_02890</name>
</gene>
<comment type="caution">
    <text evidence="4">The sequence shown here is derived from an EMBL/GenBank/DDBJ whole genome shotgun (WGS) entry which is preliminary data.</text>
</comment>
<feature type="domain" description="Mannosyl-glycoprotein endo-beta-N-acetylglucosamidase-like" evidence="3">
    <location>
        <begin position="24"/>
        <end position="174"/>
    </location>
</feature>
<reference evidence="4" key="2">
    <citation type="submission" date="2021-04" db="EMBL/GenBank/DDBJ databases">
        <authorList>
            <person name="Gilroy R."/>
        </authorList>
    </citation>
    <scope>NUCLEOTIDE SEQUENCE</scope>
    <source>
        <strain evidence="4">ChiHjej11B10-19426</strain>
    </source>
</reference>
<feature type="chain" id="PRO_5038614310" evidence="2">
    <location>
        <begin position="28"/>
        <end position="290"/>
    </location>
</feature>
<dbReference type="AlphaFoldDB" id="A0A9D2IKV7"/>
<dbReference type="SMART" id="SM00047">
    <property type="entry name" value="LYZ2"/>
    <property type="match status" value="1"/>
</dbReference>
<feature type="signal peptide" evidence="2">
    <location>
        <begin position="1"/>
        <end position="27"/>
    </location>
</feature>
<protein>
    <submittedName>
        <fullName evidence="4">Glucosaminidase domain-containing protein</fullName>
    </submittedName>
</protein>
<dbReference type="GO" id="GO:0004040">
    <property type="term" value="F:amidase activity"/>
    <property type="evidence" value="ECO:0007669"/>
    <property type="project" value="InterPro"/>
</dbReference>
<dbReference type="Pfam" id="PF01476">
    <property type="entry name" value="LysM"/>
    <property type="match status" value="1"/>
</dbReference>
<dbReference type="Pfam" id="PF01832">
    <property type="entry name" value="Glucosaminidase"/>
    <property type="match status" value="1"/>
</dbReference>
<evidence type="ECO:0000256" key="2">
    <source>
        <dbReference type="SAM" id="SignalP"/>
    </source>
</evidence>
<organism evidence="4 5">
    <name type="scientific">Candidatus Tidjanibacter faecipullorum</name>
    <dbReference type="NCBI Taxonomy" id="2838766"/>
    <lineage>
        <taxon>Bacteria</taxon>
        <taxon>Pseudomonadati</taxon>
        <taxon>Bacteroidota</taxon>
        <taxon>Bacteroidia</taxon>
        <taxon>Bacteroidales</taxon>
        <taxon>Rikenellaceae</taxon>
        <taxon>Tidjanibacter</taxon>
    </lineage>
</organism>
<dbReference type="Gene3D" id="1.10.530.10">
    <property type="match status" value="1"/>
</dbReference>
<evidence type="ECO:0000259" key="3">
    <source>
        <dbReference type="SMART" id="SM00047"/>
    </source>
</evidence>
<dbReference type="PANTHER" id="PTHR33308">
    <property type="entry name" value="PEPTIDOGLYCAN HYDROLASE FLGJ"/>
    <property type="match status" value="1"/>
</dbReference>
<dbReference type="Proteomes" id="UP000824014">
    <property type="component" value="Unassembled WGS sequence"/>
</dbReference>
<reference evidence="4" key="1">
    <citation type="journal article" date="2021" name="PeerJ">
        <title>Extensive microbial diversity within the chicken gut microbiome revealed by metagenomics and culture.</title>
        <authorList>
            <person name="Gilroy R."/>
            <person name="Ravi A."/>
            <person name="Getino M."/>
            <person name="Pursley I."/>
            <person name="Horton D.L."/>
            <person name="Alikhan N.F."/>
            <person name="Baker D."/>
            <person name="Gharbi K."/>
            <person name="Hall N."/>
            <person name="Watson M."/>
            <person name="Adriaenssens E.M."/>
            <person name="Foster-Nyarko E."/>
            <person name="Jarju S."/>
            <person name="Secka A."/>
            <person name="Antonio M."/>
            <person name="Oren A."/>
            <person name="Chaudhuri R.R."/>
            <person name="La Ragione R."/>
            <person name="Hildebrand F."/>
            <person name="Pallen M.J."/>
        </authorList>
    </citation>
    <scope>NUCLEOTIDE SEQUENCE</scope>
    <source>
        <strain evidence="4">ChiHjej11B10-19426</strain>
    </source>
</reference>
<dbReference type="CDD" id="cd00118">
    <property type="entry name" value="LysM"/>
    <property type="match status" value="1"/>
</dbReference>
<accession>A0A9D2IKV7</accession>
<evidence type="ECO:0000313" key="5">
    <source>
        <dbReference type="Proteomes" id="UP000824014"/>
    </source>
</evidence>
<dbReference type="InterPro" id="IPR051056">
    <property type="entry name" value="Glycosyl_Hydrolase_73"/>
</dbReference>
<name>A0A9D2IKV7_9BACT</name>
<sequence>MKAVVKRWCRAAALLACLLGWGLEAHAQQKMTREEYIATYAPLAIQQQKKYGIPASIKMAQGIIESQYGNSELSRRSNNHFGIKCKKDWVGDTVRYDDDALQECFRRYSTVEDSYRDHSEFLKNSPRYERLFRLNPKDYKGWAYGLKECGYATAPHYATTLIKCIEDYELYLLDDGEMPSYLADVVVPAAPEVAEEPLESSAVAPIDIDHYTVAVHTADGRGIFMRDGVRYLVAREGDTYKTIARSLGISASRLKRYNRKHIEGKEVSAGDTVYLDRPAREKGDRARSAK</sequence>
<dbReference type="PANTHER" id="PTHR33308:SF9">
    <property type="entry name" value="PEPTIDOGLYCAN HYDROLASE FLGJ"/>
    <property type="match status" value="1"/>
</dbReference>
<dbReference type="EMBL" id="DXCC01000007">
    <property type="protein sequence ID" value="HIZ14848.1"/>
    <property type="molecule type" value="Genomic_DNA"/>
</dbReference>
<evidence type="ECO:0000313" key="4">
    <source>
        <dbReference type="EMBL" id="HIZ14848.1"/>
    </source>
</evidence>
<proteinExistence type="predicted"/>
<evidence type="ECO:0000256" key="1">
    <source>
        <dbReference type="ARBA" id="ARBA00022801"/>
    </source>
</evidence>
<dbReference type="InterPro" id="IPR018392">
    <property type="entry name" value="LysM"/>
</dbReference>
<keyword evidence="1" id="KW-0378">Hydrolase</keyword>